<evidence type="ECO:0000256" key="7">
    <source>
        <dbReference type="ARBA" id="ARBA00023004"/>
    </source>
</evidence>
<dbReference type="EMBL" id="QZWG01000020">
    <property type="protein sequence ID" value="RZB42338.1"/>
    <property type="molecule type" value="Genomic_DNA"/>
</dbReference>
<dbReference type="SUPFAM" id="SSF48264">
    <property type="entry name" value="Cytochrome P450"/>
    <property type="match status" value="1"/>
</dbReference>
<dbReference type="Proteomes" id="UP000289340">
    <property type="component" value="Chromosome 20"/>
</dbReference>
<gene>
    <name evidence="12" type="ORF">D0Y65_053071</name>
</gene>
<feature type="binding site" description="axial binding residue" evidence="9">
    <location>
        <position position="293"/>
    </location>
    <ligand>
        <name>heme</name>
        <dbReference type="ChEBI" id="CHEBI:30413"/>
    </ligand>
    <ligandPart>
        <name>Fe</name>
        <dbReference type="ChEBI" id="CHEBI:18248"/>
    </ligandPart>
</feature>
<reference evidence="12 13" key="1">
    <citation type="submission" date="2018-09" db="EMBL/GenBank/DDBJ databases">
        <title>A high-quality reference genome of wild soybean provides a powerful tool to mine soybean genomes.</title>
        <authorList>
            <person name="Xie M."/>
            <person name="Chung C.Y.L."/>
            <person name="Li M.-W."/>
            <person name="Wong F.-L."/>
            <person name="Chan T.-F."/>
            <person name="Lam H.-M."/>
        </authorList>
    </citation>
    <scope>NUCLEOTIDE SEQUENCE [LARGE SCALE GENOMIC DNA]</scope>
    <source>
        <strain evidence="13">cv. W05</strain>
        <tissue evidence="12">Hypocotyl of etiolated seedlings</tissue>
    </source>
</reference>
<keyword evidence="4 9" id="KW-0479">Metal-binding</keyword>
<dbReference type="FunFam" id="1.10.630.10:FF:000126">
    <property type="entry name" value="Predicted protein"/>
    <property type="match status" value="1"/>
</dbReference>
<dbReference type="PANTHER" id="PTHR47944">
    <property type="entry name" value="CYTOCHROME P450 98A9"/>
    <property type="match status" value="1"/>
</dbReference>
<dbReference type="Gene3D" id="1.10.630.10">
    <property type="entry name" value="Cytochrome P450"/>
    <property type="match status" value="1"/>
</dbReference>
<dbReference type="GO" id="GO:0004497">
    <property type="term" value="F:monooxygenase activity"/>
    <property type="evidence" value="ECO:0007669"/>
    <property type="project" value="UniProtKB-KW"/>
</dbReference>
<comment type="caution">
    <text evidence="12">The sequence shown here is derived from an EMBL/GenBank/DDBJ whole genome shotgun (WGS) entry which is preliminary data.</text>
</comment>
<evidence type="ECO:0000256" key="10">
    <source>
        <dbReference type="RuleBase" id="RU000461"/>
    </source>
</evidence>
<feature type="transmembrane region" description="Helical" evidence="11">
    <location>
        <begin position="373"/>
        <end position="401"/>
    </location>
</feature>
<sequence>MGYMLGSMYDCSKKGEVVVVAEMLTYAMANMIGEVILSRRVFETKDSESNQFKDMVVELMTFAGYFNIGDFVPFLAWLDLQGIEREMKTLHKKFDLLLTRMIKEHVSSRSYNGKGKQDFLDILMDHCSKSNDGERLTLTNVKALLLNLFTAGTDTSSSIIEWALAEMLKYPNIIKRAHLEMVQVIGKNRRLDESDLKNLPYLQAICKETMRKHPSTPLNLPRVSSQPCQVNGYYIPKNTRLSVNIWAIGRDPEVWENSLEFNPERFVSGKGAKVDARGNDFELIPFGAGRRVCAGTRMGIVMVQYILGTLVHSFEWKLPHGVVELNMEETFGIALQKKMPRLALVGGDGGGINGSDGGGSNLSVVGDDDGDGVVLLVVVVLTMTMVVTLMVVMIAILVVMVMSTTPMVAITAVLVMAPSGDRVVMVVVEARYASNNDGDDDCGAVVAMMEVVVTIVYGKPKKLLAKSRTMSLSLRRFVALPKIVQADYQPRSPQDKTVQITV</sequence>
<evidence type="ECO:0000256" key="5">
    <source>
        <dbReference type="ARBA" id="ARBA00022857"/>
    </source>
</evidence>
<keyword evidence="3 9" id="KW-0349">Heme</keyword>
<dbReference type="InterPro" id="IPR001128">
    <property type="entry name" value="Cyt_P450"/>
</dbReference>
<evidence type="ECO:0000256" key="3">
    <source>
        <dbReference type="ARBA" id="ARBA00022617"/>
    </source>
</evidence>
<keyword evidence="5" id="KW-0521">NADP</keyword>
<accession>A0A445F0J2</accession>
<keyword evidence="6 10" id="KW-0560">Oxidoreductase</keyword>
<dbReference type="PANTHER" id="PTHR47944:SF18">
    <property type="entry name" value="FLAVONOID 3'-MONOOXYGENASE"/>
    <property type="match status" value="1"/>
</dbReference>
<name>A0A445F0J2_GLYSO</name>
<dbReference type="AlphaFoldDB" id="A0A445F0J2"/>
<dbReference type="PRINTS" id="PR00385">
    <property type="entry name" value="P450"/>
</dbReference>
<dbReference type="InterPro" id="IPR002401">
    <property type="entry name" value="Cyt_P450_E_grp-I"/>
</dbReference>
<dbReference type="GO" id="GO:0005506">
    <property type="term" value="F:iron ion binding"/>
    <property type="evidence" value="ECO:0007669"/>
    <property type="project" value="InterPro"/>
</dbReference>
<evidence type="ECO:0000256" key="6">
    <source>
        <dbReference type="ARBA" id="ARBA00023002"/>
    </source>
</evidence>
<keyword evidence="11" id="KW-0812">Transmembrane</keyword>
<dbReference type="PRINTS" id="PR00463">
    <property type="entry name" value="EP450I"/>
</dbReference>
<protein>
    <submittedName>
        <fullName evidence="12">Flavonoid 3',5'-hydroxylase 1</fullName>
    </submittedName>
</protein>
<dbReference type="InterPro" id="IPR036396">
    <property type="entry name" value="Cyt_P450_sf"/>
</dbReference>
<evidence type="ECO:0000256" key="4">
    <source>
        <dbReference type="ARBA" id="ARBA00022723"/>
    </source>
</evidence>
<dbReference type="InterPro" id="IPR017972">
    <property type="entry name" value="Cyt_P450_CS"/>
</dbReference>
<proteinExistence type="inferred from homology"/>
<evidence type="ECO:0000313" key="12">
    <source>
        <dbReference type="EMBL" id="RZB42338.1"/>
    </source>
</evidence>
<keyword evidence="7 9" id="KW-0408">Iron</keyword>
<keyword evidence="8 10" id="KW-0503">Monooxygenase</keyword>
<organism evidence="12 13">
    <name type="scientific">Glycine soja</name>
    <name type="common">Wild soybean</name>
    <dbReference type="NCBI Taxonomy" id="3848"/>
    <lineage>
        <taxon>Eukaryota</taxon>
        <taxon>Viridiplantae</taxon>
        <taxon>Streptophyta</taxon>
        <taxon>Embryophyta</taxon>
        <taxon>Tracheophyta</taxon>
        <taxon>Spermatophyta</taxon>
        <taxon>Magnoliopsida</taxon>
        <taxon>eudicotyledons</taxon>
        <taxon>Gunneridae</taxon>
        <taxon>Pentapetalae</taxon>
        <taxon>rosids</taxon>
        <taxon>fabids</taxon>
        <taxon>Fabales</taxon>
        <taxon>Fabaceae</taxon>
        <taxon>Papilionoideae</taxon>
        <taxon>50 kb inversion clade</taxon>
        <taxon>NPAAA clade</taxon>
        <taxon>indigoferoid/millettioid clade</taxon>
        <taxon>Phaseoleae</taxon>
        <taxon>Glycine</taxon>
        <taxon>Glycine subgen. Soja</taxon>
    </lineage>
</organism>
<keyword evidence="11" id="KW-0472">Membrane</keyword>
<dbReference type="PROSITE" id="PS00086">
    <property type="entry name" value="CYTOCHROME_P450"/>
    <property type="match status" value="1"/>
</dbReference>
<comment type="cofactor">
    <cofactor evidence="1 9">
        <name>heme</name>
        <dbReference type="ChEBI" id="CHEBI:30413"/>
    </cofactor>
</comment>
<dbReference type="GO" id="GO:0016705">
    <property type="term" value="F:oxidoreductase activity, acting on paired donors, with incorporation or reduction of molecular oxygen"/>
    <property type="evidence" value="ECO:0007669"/>
    <property type="project" value="InterPro"/>
</dbReference>
<evidence type="ECO:0000256" key="8">
    <source>
        <dbReference type="ARBA" id="ARBA00023033"/>
    </source>
</evidence>
<evidence type="ECO:0000313" key="13">
    <source>
        <dbReference type="Proteomes" id="UP000289340"/>
    </source>
</evidence>
<dbReference type="Pfam" id="PF00067">
    <property type="entry name" value="p450"/>
    <property type="match status" value="1"/>
</dbReference>
<dbReference type="GO" id="GO:0020037">
    <property type="term" value="F:heme binding"/>
    <property type="evidence" value="ECO:0007669"/>
    <property type="project" value="InterPro"/>
</dbReference>
<comment type="similarity">
    <text evidence="2 10">Belongs to the cytochrome P450 family.</text>
</comment>
<keyword evidence="11" id="KW-1133">Transmembrane helix</keyword>
<evidence type="ECO:0000256" key="1">
    <source>
        <dbReference type="ARBA" id="ARBA00001971"/>
    </source>
</evidence>
<evidence type="ECO:0000256" key="11">
    <source>
        <dbReference type="SAM" id="Phobius"/>
    </source>
</evidence>
<evidence type="ECO:0000256" key="9">
    <source>
        <dbReference type="PIRSR" id="PIRSR602401-1"/>
    </source>
</evidence>
<keyword evidence="13" id="KW-1185">Reference proteome</keyword>
<evidence type="ECO:0000256" key="2">
    <source>
        <dbReference type="ARBA" id="ARBA00010617"/>
    </source>
</evidence>